<dbReference type="PANTHER" id="PTHR23004">
    <property type="entry name" value="DOUBLECORTIN DOMAIN CONTAINING 2"/>
    <property type="match status" value="1"/>
</dbReference>
<feature type="domain" description="Doublecortin" evidence="1">
    <location>
        <begin position="20"/>
        <end position="101"/>
    </location>
</feature>
<dbReference type="PROSITE" id="PS50309">
    <property type="entry name" value="DC"/>
    <property type="match status" value="1"/>
</dbReference>
<dbReference type="OrthoDB" id="1738954at2759"/>
<protein>
    <recommendedName>
        <fullName evidence="1">Doublecortin domain-containing protein</fullName>
    </recommendedName>
</protein>
<sequence>MGSESNESGNIFDRHPLVAARCMFYLNGDQHFAGKSILYNRKRYPSWESVLVHLTDTLAPQFGKIQRVYTPNTGTRILTPSLLETNKCYVASNSKKFSKIK</sequence>
<dbReference type="GO" id="GO:0035556">
    <property type="term" value="P:intracellular signal transduction"/>
    <property type="evidence" value="ECO:0007669"/>
    <property type="project" value="InterPro"/>
</dbReference>
<dbReference type="InterPro" id="IPR036572">
    <property type="entry name" value="Doublecortin_dom_sf"/>
</dbReference>
<dbReference type="Pfam" id="PF03607">
    <property type="entry name" value="DCX"/>
    <property type="match status" value="1"/>
</dbReference>
<dbReference type="SUPFAM" id="SSF89837">
    <property type="entry name" value="Doublecortin (DC)"/>
    <property type="match status" value="1"/>
</dbReference>
<evidence type="ECO:0000259" key="1">
    <source>
        <dbReference type="PROSITE" id="PS50309"/>
    </source>
</evidence>
<dbReference type="PANTHER" id="PTHR23004:SF11">
    <property type="entry name" value="PROTEIN RPI-1"/>
    <property type="match status" value="1"/>
</dbReference>
<accession>A0A0L8I3R8</accession>
<dbReference type="STRING" id="37653.A0A0L8I3R8"/>
<proteinExistence type="predicted"/>
<dbReference type="InterPro" id="IPR003533">
    <property type="entry name" value="Doublecortin_dom"/>
</dbReference>
<dbReference type="EMBL" id="KQ416627">
    <property type="protein sequence ID" value="KOF96138.1"/>
    <property type="molecule type" value="Genomic_DNA"/>
</dbReference>
<dbReference type="AlphaFoldDB" id="A0A0L8I3R8"/>
<evidence type="ECO:0000313" key="2">
    <source>
        <dbReference type="EMBL" id="KOF96138.1"/>
    </source>
</evidence>
<reference evidence="2" key="1">
    <citation type="submission" date="2015-07" db="EMBL/GenBank/DDBJ databases">
        <title>MeaNS - Measles Nucleotide Surveillance Program.</title>
        <authorList>
            <person name="Tran T."/>
            <person name="Druce J."/>
        </authorList>
    </citation>
    <scope>NUCLEOTIDE SEQUENCE</scope>
    <source>
        <strain evidence="2">UCB-OBI-ISO-001</strain>
        <tissue evidence="2">Gonad</tissue>
    </source>
</reference>
<dbReference type="Gene3D" id="3.10.20.230">
    <property type="entry name" value="Doublecortin domain"/>
    <property type="match status" value="1"/>
</dbReference>
<gene>
    <name evidence="2" type="ORF">OCBIM_22036249mg</name>
</gene>
<dbReference type="SMART" id="SM00537">
    <property type="entry name" value="DCX"/>
    <property type="match status" value="1"/>
</dbReference>
<dbReference type="GO" id="GO:0005874">
    <property type="term" value="C:microtubule"/>
    <property type="evidence" value="ECO:0007669"/>
    <property type="project" value="TreeGrafter"/>
</dbReference>
<dbReference type="GO" id="GO:0005815">
    <property type="term" value="C:microtubule organizing center"/>
    <property type="evidence" value="ECO:0007669"/>
    <property type="project" value="TreeGrafter"/>
</dbReference>
<name>A0A0L8I3R8_OCTBM</name>
<organism evidence="2">
    <name type="scientific">Octopus bimaculoides</name>
    <name type="common">California two-spotted octopus</name>
    <dbReference type="NCBI Taxonomy" id="37653"/>
    <lineage>
        <taxon>Eukaryota</taxon>
        <taxon>Metazoa</taxon>
        <taxon>Spiralia</taxon>
        <taxon>Lophotrochozoa</taxon>
        <taxon>Mollusca</taxon>
        <taxon>Cephalopoda</taxon>
        <taxon>Coleoidea</taxon>
        <taxon>Octopodiformes</taxon>
        <taxon>Octopoda</taxon>
        <taxon>Incirrata</taxon>
        <taxon>Octopodidae</taxon>
        <taxon>Octopus</taxon>
    </lineage>
</organism>